<evidence type="ECO:0000256" key="1">
    <source>
        <dbReference type="ARBA" id="ARBA00004651"/>
    </source>
</evidence>
<evidence type="ECO:0000256" key="6">
    <source>
        <dbReference type="ARBA" id="ARBA00023136"/>
    </source>
</evidence>
<keyword evidence="4 7" id="KW-0812">Transmembrane</keyword>
<feature type="domain" description="Major facilitator superfamily (MFS) profile" evidence="8">
    <location>
        <begin position="1"/>
        <end position="400"/>
    </location>
</feature>
<feature type="transmembrane region" description="Helical" evidence="7">
    <location>
        <begin position="75"/>
        <end position="92"/>
    </location>
</feature>
<evidence type="ECO:0000256" key="5">
    <source>
        <dbReference type="ARBA" id="ARBA00022989"/>
    </source>
</evidence>
<dbReference type="EMBL" id="CAACYD010000006">
    <property type="protein sequence ID" value="VFA88516.1"/>
    <property type="molecule type" value="Genomic_DNA"/>
</dbReference>
<name>A0ABD7V304_9ACTN</name>
<dbReference type="InterPro" id="IPR036259">
    <property type="entry name" value="MFS_trans_sf"/>
</dbReference>
<feature type="transmembrane region" description="Helical" evidence="7">
    <location>
        <begin position="98"/>
        <end position="119"/>
    </location>
</feature>
<dbReference type="PANTHER" id="PTHR23517:SF3">
    <property type="entry name" value="INTEGRAL MEMBRANE TRANSPORT PROTEIN"/>
    <property type="match status" value="1"/>
</dbReference>
<proteinExistence type="predicted"/>
<organism evidence="9 10">
    <name type="scientific">Gordonia paraffinivorans</name>
    <dbReference type="NCBI Taxonomy" id="175628"/>
    <lineage>
        <taxon>Bacteria</taxon>
        <taxon>Bacillati</taxon>
        <taxon>Actinomycetota</taxon>
        <taxon>Actinomycetes</taxon>
        <taxon>Mycobacteriales</taxon>
        <taxon>Gordoniaceae</taxon>
        <taxon>Gordonia</taxon>
    </lineage>
</organism>
<dbReference type="InterPro" id="IPR020846">
    <property type="entry name" value="MFS_dom"/>
</dbReference>
<dbReference type="SUPFAM" id="SSF103473">
    <property type="entry name" value="MFS general substrate transporter"/>
    <property type="match status" value="1"/>
</dbReference>
<keyword evidence="3" id="KW-1003">Cell membrane</keyword>
<feature type="transmembrane region" description="Helical" evidence="7">
    <location>
        <begin position="375"/>
        <end position="393"/>
    </location>
</feature>
<sequence>MSDNTSRLGWPAVSLAVFATAWGGNEFTPLLVMYRQISGLSPVVVDALLFAYVFGIVPALLIGGPLSDRFGRRPLMLPAPVFAALGSVLLAAGSQSVALLTVGRVCSGIALGLSMAVGGSWIKELSDRDGARPGSGAGRAAMSLTAGFGIGAGVAGVLAEWGPKPHILPYALNIAIAIAAGVLLTRVPETRLRRANPGPLLDDLRIPAAGHRRFLFVVLPLAPWVFGAAASAYAIIPAVMAVRTSGAPIAFAALCCVLGLGAGFAIQSVGRRIDVPGTSRGVVVALTTLVAGMAVAAAAAHVMTVWLALVAATLLGCGYGMALIAGLLEVQRIAGPDDLAGLTAVFYSVTYLGFAVPALLAWISQTWTAVTYTEMFGFGAVAAVGCLGVVVAGHARNRPRIEEIVIDADVVDDGAVVTGQSR</sequence>
<feature type="transmembrane region" description="Helical" evidence="7">
    <location>
        <begin position="306"/>
        <end position="328"/>
    </location>
</feature>
<evidence type="ECO:0000256" key="2">
    <source>
        <dbReference type="ARBA" id="ARBA00022448"/>
    </source>
</evidence>
<dbReference type="InterPro" id="IPR011701">
    <property type="entry name" value="MFS"/>
</dbReference>
<feature type="transmembrane region" description="Helical" evidence="7">
    <location>
        <begin position="39"/>
        <end position="63"/>
    </location>
</feature>
<dbReference type="PROSITE" id="PS00216">
    <property type="entry name" value="SUGAR_TRANSPORT_1"/>
    <property type="match status" value="1"/>
</dbReference>
<reference evidence="9 10" key="1">
    <citation type="submission" date="2019-02" db="EMBL/GenBank/DDBJ databases">
        <authorList>
            <consortium name="Pathogen Informatics"/>
        </authorList>
    </citation>
    <scope>NUCLEOTIDE SEQUENCE [LARGE SCALE GENOMIC DNA]</scope>
    <source>
        <strain evidence="9 10">3012STDY6756503</strain>
    </source>
</reference>
<protein>
    <submittedName>
        <fullName evidence="9">Multidrug efflux system protein MdtL</fullName>
    </submittedName>
</protein>
<dbReference type="Gene3D" id="1.20.1250.20">
    <property type="entry name" value="MFS general substrate transporter like domains"/>
    <property type="match status" value="1"/>
</dbReference>
<comment type="caution">
    <text evidence="9">The sequence shown here is derived from an EMBL/GenBank/DDBJ whole genome shotgun (WGS) entry which is preliminary data.</text>
</comment>
<feature type="transmembrane region" description="Helical" evidence="7">
    <location>
        <begin position="167"/>
        <end position="185"/>
    </location>
</feature>
<gene>
    <name evidence="9" type="ORF">NCTC8139_02061</name>
</gene>
<feature type="transmembrane region" description="Helical" evidence="7">
    <location>
        <begin position="214"/>
        <end position="236"/>
    </location>
</feature>
<dbReference type="Pfam" id="PF07690">
    <property type="entry name" value="MFS_1"/>
    <property type="match status" value="1"/>
</dbReference>
<evidence type="ECO:0000256" key="4">
    <source>
        <dbReference type="ARBA" id="ARBA00022692"/>
    </source>
</evidence>
<accession>A0ABD7V304</accession>
<dbReference type="PANTHER" id="PTHR23517">
    <property type="entry name" value="RESISTANCE PROTEIN MDTM, PUTATIVE-RELATED-RELATED"/>
    <property type="match status" value="1"/>
</dbReference>
<keyword evidence="6 7" id="KW-0472">Membrane</keyword>
<dbReference type="RefSeq" id="WP_131734230.1">
    <property type="nucleotide sequence ID" value="NZ_CAACYD010000006.1"/>
</dbReference>
<evidence type="ECO:0000256" key="7">
    <source>
        <dbReference type="SAM" id="Phobius"/>
    </source>
</evidence>
<evidence type="ECO:0000313" key="9">
    <source>
        <dbReference type="EMBL" id="VFA88516.1"/>
    </source>
</evidence>
<dbReference type="Proteomes" id="UP000360750">
    <property type="component" value="Unassembled WGS sequence"/>
</dbReference>
<evidence type="ECO:0000313" key="10">
    <source>
        <dbReference type="Proteomes" id="UP000360750"/>
    </source>
</evidence>
<feature type="transmembrane region" description="Helical" evidence="7">
    <location>
        <begin position="140"/>
        <end position="161"/>
    </location>
</feature>
<comment type="subcellular location">
    <subcellularLocation>
        <location evidence="1">Cell membrane</location>
        <topology evidence="1">Multi-pass membrane protein</topology>
    </subcellularLocation>
</comment>
<keyword evidence="5 7" id="KW-1133">Transmembrane helix</keyword>
<keyword evidence="2" id="KW-0813">Transport</keyword>
<dbReference type="GeneID" id="60750066"/>
<dbReference type="PROSITE" id="PS50850">
    <property type="entry name" value="MFS"/>
    <property type="match status" value="1"/>
</dbReference>
<dbReference type="InterPro" id="IPR050171">
    <property type="entry name" value="MFS_Transporters"/>
</dbReference>
<feature type="transmembrane region" description="Helical" evidence="7">
    <location>
        <begin position="248"/>
        <end position="269"/>
    </location>
</feature>
<dbReference type="GO" id="GO:0005886">
    <property type="term" value="C:plasma membrane"/>
    <property type="evidence" value="ECO:0007669"/>
    <property type="project" value="UniProtKB-SubCell"/>
</dbReference>
<dbReference type="InterPro" id="IPR005829">
    <property type="entry name" value="Sugar_transporter_CS"/>
</dbReference>
<evidence type="ECO:0000256" key="3">
    <source>
        <dbReference type="ARBA" id="ARBA00022475"/>
    </source>
</evidence>
<feature type="transmembrane region" description="Helical" evidence="7">
    <location>
        <begin position="281"/>
        <end position="300"/>
    </location>
</feature>
<feature type="transmembrane region" description="Helical" evidence="7">
    <location>
        <begin position="340"/>
        <end position="363"/>
    </location>
</feature>
<evidence type="ECO:0000259" key="8">
    <source>
        <dbReference type="PROSITE" id="PS50850"/>
    </source>
</evidence>
<dbReference type="AlphaFoldDB" id="A0ABD7V304"/>